<organism evidence="13 14">
    <name type="scientific">Kribbella amoyensis</name>
    <dbReference type="NCBI Taxonomy" id="996641"/>
    <lineage>
        <taxon>Bacteria</taxon>
        <taxon>Bacillati</taxon>
        <taxon>Actinomycetota</taxon>
        <taxon>Actinomycetes</taxon>
        <taxon>Propionibacteriales</taxon>
        <taxon>Kribbellaceae</taxon>
        <taxon>Kribbella</taxon>
    </lineage>
</organism>
<keyword evidence="8" id="KW-0326">Glycosidase</keyword>
<dbReference type="InterPro" id="IPR022398">
    <property type="entry name" value="Peptidase_S8_His-AS"/>
</dbReference>
<dbReference type="Gene3D" id="2.60.40.1220">
    <property type="match status" value="1"/>
</dbReference>
<evidence type="ECO:0000256" key="10">
    <source>
        <dbReference type="PROSITE-ProRule" id="PRU01240"/>
    </source>
</evidence>
<dbReference type="InterPro" id="IPR014755">
    <property type="entry name" value="Cu-Rt/internalin_Ig-like"/>
</dbReference>
<feature type="active site" description="Charge relay system" evidence="10">
    <location>
        <position position="170"/>
    </location>
</feature>
<dbReference type="Gene3D" id="3.40.50.200">
    <property type="entry name" value="Peptidase S8/S53 domain"/>
    <property type="match status" value="1"/>
</dbReference>
<dbReference type="Pfam" id="PF22148">
    <property type="entry name" value="Fervidolysin_NPro-like"/>
    <property type="match status" value="1"/>
</dbReference>
<dbReference type="PANTHER" id="PTHR43806:SF11">
    <property type="entry name" value="CEREVISIN-RELATED"/>
    <property type="match status" value="1"/>
</dbReference>
<evidence type="ECO:0000256" key="7">
    <source>
        <dbReference type="ARBA" id="ARBA00022825"/>
    </source>
</evidence>
<gene>
    <name evidence="13" type="ORF">FB561_5970</name>
</gene>
<dbReference type="PROSITE" id="PS50853">
    <property type="entry name" value="FN3"/>
    <property type="match status" value="1"/>
</dbReference>
<evidence type="ECO:0000256" key="11">
    <source>
        <dbReference type="RuleBase" id="RU003355"/>
    </source>
</evidence>
<feature type="active site" description="Charge relay system" evidence="10">
    <location>
        <position position="364"/>
    </location>
</feature>
<evidence type="ECO:0000256" key="8">
    <source>
        <dbReference type="ARBA" id="ARBA00023295"/>
    </source>
</evidence>
<dbReference type="PROSITE" id="PS00136">
    <property type="entry name" value="SUBTILASE_ASP"/>
    <property type="match status" value="1"/>
</dbReference>
<reference evidence="13 14" key="1">
    <citation type="submission" date="2019-06" db="EMBL/GenBank/DDBJ databases">
        <title>Sequencing the genomes of 1000 actinobacteria strains.</title>
        <authorList>
            <person name="Klenk H.-P."/>
        </authorList>
    </citation>
    <scope>NUCLEOTIDE SEQUENCE [LARGE SCALE GENOMIC DNA]</scope>
    <source>
        <strain evidence="13 14">DSM 24683</strain>
    </source>
</reference>
<dbReference type="InterPro" id="IPR023827">
    <property type="entry name" value="Peptidase_S8_Asp-AS"/>
</dbReference>
<dbReference type="InterPro" id="IPR032812">
    <property type="entry name" value="SbsA_Ig"/>
</dbReference>
<dbReference type="SUPFAM" id="SSF49265">
    <property type="entry name" value="Fibronectin type III"/>
    <property type="match status" value="1"/>
</dbReference>
<keyword evidence="6 10" id="KW-0378">Hydrolase</keyword>
<accession>A0A561C134</accession>
<comment type="similarity">
    <text evidence="2 10 11">Belongs to the peptidase S8 family.</text>
</comment>
<dbReference type="Proteomes" id="UP000318380">
    <property type="component" value="Unassembled WGS sequence"/>
</dbReference>
<dbReference type="InterPro" id="IPR036116">
    <property type="entry name" value="FN3_sf"/>
</dbReference>
<dbReference type="PANTHER" id="PTHR43806">
    <property type="entry name" value="PEPTIDASE S8"/>
    <property type="match status" value="1"/>
</dbReference>
<dbReference type="InterPro" id="IPR036852">
    <property type="entry name" value="Peptidase_S8/S53_dom_sf"/>
</dbReference>
<evidence type="ECO:0000256" key="3">
    <source>
        <dbReference type="ARBA" id="ARBA00022525"/>
    </source>
</evidence>
<dbReference type="CDD" id="cd07484">
    <property type="entry name" value="Peptidases_S8_Thermitase_like"/>
    <property type="match status" value="1"/>
</dbReference>
<dbReference type="GO" id="GO:0005576">
    <property type="term" value="C:extracellular region"/>
    <property type="evidence" value="ECO:0007669"/>
    <property type="project" value="UniProtKB-SubCell"/>
</dbReference>
<comment type="subcellular location">
    <subcellularLocation>
        <location evidence="1">Secreted</location>
    </subcellularLocation>
</comment>
<dbReference type="Gene3D" id="2.60.120.380">
    <property type="match status" value="1"/>
</dbReference>
<feature type="active site" description="Charge relay system" evidence="10">
    <location>
        <position position="203"/>
    </location>
</feature>
<dbReference type="GO" id="GO:0000272">
    <property type="term" value="P:polysaccharide catabolic process"/>
    <property type="evidence" value="ECO:0007669"/>
    <property type="project" value="UniProtKB-KW"/>
</dbReference>
<dbReference type="GO" id="GO:0006508">
    <property type="term" value="P:proteolysis"/>
    <property type="evidence" value="ECO:0007669"/>
    <property type="project" value="UniProtKB-KW"/>
</dbReference>
<name>A0A561C134_9ACTN</name>
<comment type="caution">
    <text evidence="13">The sequence shown here is derived from an EMBL/GenBank/DDBJ whole genome shotgun (WGS) entry which is preliminary data.</text>
</comment>
<dbReference type="Pfam" id="PF00082">
    <property type="entry name" value="Peptidase_S8"/>
    <property type="match status" value="1"/>
</dbReference>
<dbReference type="GO" id="GO:0016798">
    <property type="term" value="F:hydrolase activity, acting on glycosyl bonds"/>
    <property type="evidence" value="ECO:0007669"/>
    <property type="project" value="UniProtKB-KW"/>
</dbReference>
<evidence type="ECO:0000259" key="12">
    <source>
        <dbReference type="PROSITE" id="PS50853"/>
    </source>
</evidence>
<keyword evidence="14" id="KW-1185">Reference proteome</keyword>
<evidence type="ECO:0000313" key="14">
    <source>
        <dbReference type="Proteomes" id="UP000318380"/>
    </source>
</evidence>
<feature type="domain" description="Fibronectin type-III" evidence="12">
    <location>
        <begin position="665"/>
        <end position="762"/>
    </location>
</feature>
<keyword evidence="9" id="KW-0119">Carbohydrate metabolism</keyword>
<dbReference type="SUPFAM" id="SSF52743">
    <property type="entry name" value="Subtilisin-like"/>
    <property type="match status" value="1"/>
</dbReference>
<dbReference type="PROSITE" id="PS00138">
    <property type="entry name" value="SUBTILASE_SER"/>
    <property type="match status" value="1"/>
</dbReference>
<keyword evidence="5" id="KW-0732">Signal</keyword>
<dbReference type="GO" id="GO:0004252">
    <property type="term" value="F:serine-type endopeptidase activity"/>
    <property type="evidence" value="ECO:0007669"/>
    <property type="project" value="UniProtKB-UniRule"/>
</dbReference>
<keyword evidence="4 10" id="KW-0645">Protease</keyword>
<dbReference type="InterPro" id="IPR034084">
    <property type="entry name" value="Thermitase-like_dom"/>
</dbReference>
<dbReference type="InterPro" id="IPR023828">
    <property type="entry name" value="Peptidase_S8_Ser-AS"/>
</dbReference>
<dbReference type="InterPro" id="IPR050131">
    <property type="entry name" value="Peptidase_S8_subtilisin-like"/>
</dbReference>
<dbReference type="AlphaFoldDB" id="A0A561C134"/>
<keyword evidence="7 10" id="KW-0720">Serine protease</keyword>
<evidence type="ECO:0000256" key="1">
    <source>
        <dbReference type="ARBA" id="ARBA00004613"/>
    </source>
</evidence>
<dbReference type="EMBL" id="VIVK01000001">
    <property type="protein sequence ID" value="TWD84774.1"/>
    <property type="molecule type" value="Genomic_DNA"/>
</dbReference>
<proteinExistence type="inferred from homology"/>
<dbReference type="InterPro" id="IPR054399">
    <property type="entry name" value="Fervidolysin-like_N_prodom"/>
</dbReference>
<evidence type="ECO:0000256" key="2">
    <source>
        <dbReference type="ARBA" id="ARBA00011073"/>
    </source>
</evidence>
<dbReference type="OrthoDB" id="5240330at2"/>
<keyword evidence="3" id="KW-0964">Secreted</keyword>
<dbReference type="SUPFAM" id="SSF89260">
    <property type="entry name" value="Collagen-binding domain"/>
    <property type="match status" value="1"/>
</dbReference>
<protein>
    <submittedName>
        <fullName evidence="13">Type VII secretion-associated serine protease mycosin</fullName>
    </submittedName>
</protein>
<dbReference type="InterPro" id="IPR000209">
    <property type="entry name" value="Peptidase_S8/S53_dom"/>
</dbReference>
<dbReference type="PRINTS" id="PR00723">
    <property type="entry name" value="SUBTILISIN"/>
</dbReference>
<evidence type="ECO:0000256" key="6">
    <source>
        <dbReference type="ARBA" id="ARBA00022801"/>
    </source>
</evidence>
<evidence type="ECO:0000313" key="13">
    <source>
        <dbReference type="EMBL" id="TWD84774.1"/>
    </source>
</evidence>
<dbReference type="PROSITE" id="PS00137">
    <property type="entry name" value="SUBTILASE_HIS"/>
    <property type="match status" value="1"/>
</dbReference>
<evidence type="ECO:0000256" key="9">
    <source>
        <dbReference type="ARBA" id="ARBA00023326"/>
    </source>
</evidence>
<dbReference type="PROSITE" id="PS51892">
    <property type="entry name" value="SUBTILASE"/>
    <property type="match status" value="1"/>
</dbReference>
<evidence type="ECO:0000256" key="4">
    <source>
        <dbReference type="ARBA" id="ARBA00022670"/>
    </source>
</evidence>
<sequence length="951" mass="99344">MSVRPSYLLKLGLPAALVAAGLVTVVGSSVSAAEPGPYRNAFPVEARKSPTAAKVADAYDPHTVLVKFSAKASAAARSTVLAKHNSRQAATLATSDYVTVSSNDNAPDLLKKLRAEPSVELASLNYVRKAAATPNDEYYRVDQGYLSTIRMPQAWDLSKTAGAQTVAVLDTGVDGGHPELSGRVYTGYNAFNGSTNANDDRGHGTMVAGIIAANTNNARGIAGVAWNAKILPVKVLDDHGRGSDSSVVAGINWAASHGARVINMSLGGASYNAVMHDAVKKAVAKGIVVVASSGNDYDSTPNYPAAFPETISVGATDNNGALTTFSSWGDTVDIAAPGWNILSTGPRALTDPDYLPYWGGSGTSFSAPMVAGVAAMLRNKYPSWTPAQVEAQLKATARDAGPRGADLYYGAGILDAANALGATWAPEFWAAGPDGNDVPARATAMASLSITGAIGTEGEEDWYSAYSPAARNVVITLTPPTYDDANRAQNVDPVLRVYDGQLKLIAFADDGFGTERAQLTLPAGTSYFKVTNYNGSRDSRPYTLAVANTGAGGSLSGDRYWVRDTAPADLASGVAQTASPSVTFERDLDPASVTTSTVRLLHGKTGAVVPSAPSYDAATKKLTVDPTATLQDNTPYRVVVGAVKDTTGATMPGSYLVFFRTVDAAPAPITNFTVAGQYGTATMKWTLPGITDLDQVVVRRNAGTTPPSAPNTGTSVYGGTASSATATGLANATSYAVRAWVKDRSGKWSSSVQAQLTGTYPTMTANATALNYGGKVTLTGSVVRVDTKEPLGGVLVSLYGRNKNSSTWREITRVTTTAGGTYSVTYQPLYSTVFAWGYNGSPQLLGSRTGNWTVDVRPTLTANLTATAIKLGQSTTFYGYVRPQHAGSTVYLQRSTGSTWTTITSTKLNSTGNYGFAIKPTARASYTYRVVFQDDGDHATGVSPAKAFTVS</sequence>
<dbReference type="Pfam" id="PF13205">
    <property type="entry name" value="Big_5"/>
    <property type="match status" value="1"/>
</dbReference>
<evidence type="ECO:0000256" key="5">
    <source>
        <dbReference type="ARBA" id="ARBA00022729"/>
    </source>
</evidence>
<dbReference type="InterPro" id="IPR015500">
    <property type="entry name" value="Peptidase_S8_subtilisin-rel"/>
</dbReference>
<dbReference type="InterPro" id="IPR003961">
    <property type="entry name" value="FN3_dom"/>
</dbReference>
<keyword evidence="9" id="KW-0624">Polysaccharide degradation</keyword>